<dbReference type="GO" id="GO:0005652">
    <property type="term" value="C:nuclear lamina"/>
    <property type="evidence" value="ECO:0007669"/>
    <property type="project" value="TreeGrafter"/>
</dbReference>
<evidence type="ECO:0000256" key="4">
    <source>
        <dbReference type="SAM" id="MobiDB-lite"/>
    </source>
</evidence>
<keyword evidence="1" id="KW-0403">Intermediate filament</keyword>
<dbReference type="PANTHER" id="PTHR45721">
    <property type="entry name" value="LAMIN DM0-RELATED"/>
    <property type="match status" value="1"/>
</dbReference>
<dbReference type="PANTHER" id="PTHR45721:SF12">
    <property type="entry name" value="INTERMEDIATE FILAMENT PROTEIN IFA-1"/>
    <property type="match status" value="1"/>
</dbReference>
<dbReference type="GO" id="GO:0007097">
    <property type="term" value="P:nuclear migration"/>
    <property type="evidence" value="ECO:0007669"/>
    <property type="project" value="TreeGrafter"/>
</dbReference>
<dbReference type="GO" id="GO:0005200">
    <property type="term" value="F:structural constituent of cytoskeleton"/>
    <property type="evidence" value="ECO:0007669"/>
    <property type="project" value="TreeGrafter"/>
</dbReference>
<reference evidence="6" key="1">
    <citation type="journal article" date="1998" name="J. Mol. Evol.">
        <title>Molecular phylogeny of metazoan intermediate filament proteins.</title>
        <authorList>
            <person name="Erber A."/>
            <person name="Riemer D."/>
            <person name="Bovenschulte M."/>
            <person name="Weber K."/>
        </authorList>
    </citation>
    <scope>NUCLEOTIDE SEQUENCE</scope>
</reference>
<accession>O97188</accession>
<dbReference type="PROSITE" id="PS51842">
    <property type="entry name" value="IF_ROD_2"/>
    <property type="match status" value="1"/>
</dbReference>
<evidence type="ECO:0000259" key="5">
    <source>
        <dbReference type="PROSITE" id="PS51842"/>
    </source>
</evidence>
<feature type="region of interest" description="Disordered" evidence="4">
    <location>
        <begin position="235"/>
        <end position="258"/>
    </location>
</feature>
<evidence type="ECO:0000313" key="6">
    <source>
        <dbReference type="EMBL" id="CAB38174.1"/>
    </source>
</evidence>
<protein>
    <submittedName>
        <fullName evidence="6">Cytoplasmic intermediate filament protein</fullName>
    </submittedName>
</protein>
<name>O97188_GORAQ</name>
<feature type="domain" description="IF rod" evidence="5">
    <location>
        <begin position="1"/>
        <end position="258"/>
    </location>
</feature>
<feature type="non-terminal residue" evidence="6">
    <location>
        <position position="258"/>
    </location>
</feature>
<dbReference type="InterPro" id="IPR039008">
    <property type="entry name" value="IF_rod_dom"/>
</dbReference>
<feature type="coiled-coil region" evidence="3">
    <location>
        <begin position="37"/>
        <end position="211"/>
    </location>
</feature>
<organism evidence="6">
    <name type="scientific">Gordius aquaticus</name>
    <name type="common">Hairworm</name>
    <dbReference type="NCBI Taxonomy" id="42815"/>
    <lineage>
        <taxon>Eukaryota</taxon>
        <taxon>Metazoa</taxon>
        <taxon>Ecdysozoa</taxon>
        <taxon>Nematomorpha</taxon>
        <taxon>Gordioida</taxon>
        <taxon>Gordea</taxon>
        <taxon>Gordioidea</taxon>
        <taxon>Gordiidae</taxon>
        <taxon>Gordius</taxon>
    </lineage>
</organism>
<dbReference type="Gene3D" id="1.20.5.1160">
    <property type="entry name" value="Vasodilator-stimulated phosphoprotein"/>
    <property type="match status" value="1"/>
</dbReference>
<dbReference type="GO" id="GO:0031507">
    <property type="term" value="P:heterochromatin formation"/>
    <property type="evidence" value="ECO:0007669"/>
    <property type="project" value="TreeGrafter"/>
</dbReference>
<dbReference type="GO" id="GO:0051664">
    <property type="term" value="P:nuclear pore localization"/>
    <property type="evidence" value="ECO:0007669"/>
    <property type="project" value="TreeGrafter"/>
</dbReference>
<evidence type="ECO:0000256" key="3">
    <source>
        <dbReference type="SAM" id="Coils"/>
    </source>
</evidence>
<dbReference type="AlphaFoldDB" id="O97188"/>
<dbReference type="GO" id="GO:0090435">
    <property type="term" value="P:protein localization to nuclear envelope"/>
    <property type="evidence" value="ECO:0007669"/>
    <property type="project" value="TreeGrafter"/>
</dbReference>
<dbReference type="GO" id="GO:0005882">
    <property type="term" value="C:intermediate filament"/>
    <property type="evidence" value="ECO:0007669"/>
    <property type="project" value="UniProtKB-KW"/>
</dbReference>
<dbReference type="GO" id="GO:0006998">
    <property type="term" value="P:nuclear envelope organization"/>
    <property type="evidence" value="ECO:0007669"/>
    <property type="project" value="TreeGrafter"/>
</dbReference>
<dbReference type="Pfam" id="PF00038">
    <property type="entry name" value="Filament"/>
    <property type="match status" value="1"/>
</dbReference>
<dbReference type="EMBL" id="AJ004939">
    <property type="protein sequence ID" value="CAB38174.1"/>
    <property type="molecule type" value="mRNA"/>
</dbReference>
<evidence type="ECO:0000256" key="1">
    <source>
        <dbReference type="ARBA" id="ARBA00022754"/>
    </source>
</evidence>
<sequence>YIEKVRFLEAQNKKLAADIGLYREKLEKISSVLRGMFEAELNQARKVTEENNRERERLDDKRNKLEDNLNDWKSRYEEVFRLRETDKNHLVQIEVELAMKMGQMDALTKKLEAIECDLLRYKKEIHQLQVKLGNVQMNTDEERMLRADLEVKIQTLEDELDFQNQVHQQELKELLDKFLKDDTDQYRNIFHNELSDALKEIRIEYENMARQRPDTDTYYQTKIQEMMTMTNRKAQEELTAKEDSRKARDKVMEMNKEL</sequence>
<keyword evidence="2 3" id="KW-0175">Coiled coil</keyword>
<feature type="non-terminal residue" evidence="6">
    <location>
        <position position="1"/>
    </location>
</feature>
<proteinExistence type="evidence at transcript level"/>
<evidence type="ECO:0000256" key="2">
    <source>
        <dbReference type="ARBA" id="ARBA00023054"/>
    </source>
</evidence>